<organism evidence="3 4">
    <name type="scientific">Modicisalibacter ilicicola DSM 19980</name>
    <dbReference type="NCBI Taxonomy" id="1121942"/>
    <lineage>
        <taxon>Bacteria</taxon>
        <taxon>Pseudomonadati</taxon>
        <taxon>Pseudomonadota</taxon>
        <taxon>Gammaproteobacteria</taxon>
        <taxon>Oceanospirillales</taxon>
        <taxon>Halomonadaceae</taxon>
        <taxon>Modicisalibacter</taxon>
    </lineage>
</organism>
<keyword evidence="1" id="KW-0732">Signal</keyword>
<dbReference type="Pfam" id="PF13283">
    <property type="entry name" value="NfrA_C"/>
    <property type="match status" value="1"/>
</dbReference>
<evidence type="ECO:0000256" key="1">
    <source>
        <dbReference type="SAM" id="SignalP"/>
    </source>
</evidence>
<gene>
    <name evidence="3" type="ORF">SAMN02745148_03345</name>
</gene>
<dbReference type="InterPro" id="IPR025137">
    <property type="entry name" value="NfrA_C"/>
</dbReference>
<dbReference type="Gene3D" id="1.25.40.10">
    <property type="entry name" value="Tetratricopeptide repeat domain"/>
    <property type="match status" value="1"/>
</dbReference>
<dbReference type="STRING" id="1121942.SAMN02745148_03345"/>
<evidence type="ECO:0000259" key="2">
    <source>
        <dbReference type="Pfam" id="PF13283"/>
    </source>
</evidence>
<dbReference type="SUPFAM" id="SSF48452">
    <property type="entry name" value="TPR-like"/>
    <property type="match status" value="2"/>
</dbReference>
<feature type="signal peptide" evidence="1">
    <location>
        <begin position="1"/>
        <end position="19"/>
    </location>
</feature>
<dbReference type="Proteomes" id="UP000184346">
    <property type="component" value="Unassembled WGS sequence"/>
</dbReference>
<protein>
    <submittedName>
        <fullName evidence="3">Adsorption protein A</fullName>
    </submittedName>
</protein>
<accession>A0A1M5DV76</accession>
<reference evidence="3 4" key="1">
    <citation type="submission" date="2016-11" db="EMBL/GenBank/DDBJ databases">
        <authorList>
            <person name="Jaros S."/>
            <person name="Januszkiewicz K."/>
            <person name="Wedrychowicz H."/>
        </authorList>
    </citation>
    <scope>NUCLEOTIDE SEQUENCE [LARGE SCALE GENOMIC DNA]</scope>
    <source>
        <strain evidence="3 4">DSM 19980</strain>
    </source>
</reference>
<dbReference type="AlphaFoldDB" id="A0A1M5DV76"/>
<feature type="chain" id="PRO_5012906212" evidence="1">
    <location>
        <begin position="20"/>
        <end position="1033"/>
    </location>
</feature>
<dbReference type="InterPro" id="IPR011990">
    <property type="entry name" value="TPR-like_helical_dom_sf"/>
</dbReference>
<name>A0A1M5DV76_9GAMM</name>
<feature type="domain" description="Bacteriophage N4 adsorption protein A C-terminal" evidence="2">
    <location>
        <begin position="890"/>
        <end position="1028"/>
    </location>
</feature>
<evidence type="ECO:0000313" key="3">
    <source>
        <dbReference type="EMBL" id="SHF70826.1"/>
    </source>
</evidence>
<proteinExistence type="predicted"/>
<sequence>MRRWWPLLILAFLAAPSPAEDQTLSDFKRFQSYPYLDRGYRKAQQGDWPAVESLMRHLLKNVPANQDARQLLIQSLIRQEQFAAAQEEIERLDGVGSNELRQQYRLDWIAADPTIGTRVEEWLGDVEGARRAALWTAYSQRLAEREGKAAALDWLLGISPEGDDAALRRRRAVLAEALGRWGVVARQLAPLRDDRQLSAQDWQRLALAQVQRDDSAALDELLREPPSPGAARDVLEAASQRAIALDAPERAKQRLLQMEAIAPLDEDQQQQLLELARRTDDLERVVALSERQGVSCLAVVEWLSTREAGLARERLAHCAVEEDPRAWLVLAQRLEATELIAATAMPDDWQKARRELLVTLWQRQGHPRRALEWLARQPQSAQVLRQRARLLQAMNERPAAAKAWTTLYERTNDLAALDQASYLLGETGQDERARQLLETAFDRRQGRLPPDLAHRLAGLYSRSDTPLSPARIERLLPRLAGDARNQLLLHQAYAGDCEIVKDQAEEGPETAALWHAQGVCAMPDRPGQAAYFYRRALDRGDTGSRKPLAYALQAAGDPEAAYRLWQTVPADTMDEADRLAAIRSALATGHLEAATRRWQAAPARTAETWQLGADIALARNETSLALQRQRRALDLDPSAARYYRAARTARTAGETALARDWIARAAREAPDDPRYRLDYAYTLAASESPEARRRAIPLLERSTEAYPEDYRLAETLAQRYVEVGDNEAAKRQLRRAIDLEREPLASADETPDALLERRYRQRRQHEFLSRRDSVTLSSVWSPATPDAAIRGTSDGQNTQAIEWEHALGEQPINNGRQLAVYGRAFLNSDDDSRYGQSLAGGIGLRAKPFSRLNLNLYGEVYAESLGYEGATLGELLTPWHIPTNGDDGDEEDVDFLLRASASFFDQDEYRNDWRPTKSSWNERSLYLGAAWWTRDGEHQALARYRQGRAFKLPLEGAQTLMPYAMLQATSLETDDFREDVRAGLGLRWQYWFDADRYNAYRKRVTLRFEYQQALGGSLYDKNDGWLAGIEVNL</sequence>
<dbReference type="EMBL" id="FQUJ01000019">
    <property type="protein sequence ID" value="SHF70826.1"/>
    <property type="molecule type" value="Genomic_DNA"/>
</dbReference>
<dbReference type="OrthoDB" id="7312176at2"/>
<keyword evidence="4" id="KW-1185">Reference proteome</keyword>
<dbReference type="RefSeq" id="WP_072824949.1">
    <property type="nucleotide sequence ID" value="NZ_FQUJ01000019.1"/>
</dbReference>
<evidence type="ECO:0000313" key="4">
    <source>
        <dbReference type="Proteomes" id="UP000184346"/>
    </source>
</evidence>